<evidence type="ECO:0000313" key="8">
    <source>
        <dbReference type="Proteomes" id="UP000319557"/>
    </source>
</evidence>
<proteinExistence type="predicted"/>
<dbReference type="AlphaFoldDB" id="A0A517LZK0"/>
<dbReference type="InterPro" id="IPR011444">
    <property type="entry name" value="DUF1549"/>
</dbReference>
<evidence type="ECO:0000256" key="1">
    <source>
        <dbReference type="ARBA" id="ARBA00022617"/>
    </source>
</evidence>
<dbReference type="InterPro" id="IPR022655">
    <property type="entry name" value="DUF1553"/>
</dbReference>
<evidence type="ECO:0000256" key="4">
    <source>
        <dbReference type="PROSITE-ProRule" id="PRU00433"/>
    </source>
</evidence>
<dbReference type="PANTHER" id="PTHR35889">
    <property type="entry name" value="CYCLOINULO-OLIGOSACCHARIDE FRUCTANOTRANSFERASE-RELATED"/>
    <property type="match status" value="1"/>
</dbReference>
<name>A0A517LZK0_9BACT</name>
<evidence type="ECO:0000256" key="2">
    <source>
        <dbReference type="ARBA" id="ARBA00022723"/>
    </source>
</evidence>
<dbReference type="EMBL" id="CP036261">
    <property type="protein sequence ID" value="QDS88047.1"/>
    <property type="molecule type" value="Genomic_DNA"/>
</dbReference>
<feature type="domain" description="Cytochrome c" evidence="6">
    <location>
        <begin position="64"/>
        <end position="167"/>
    </location>
</feature>
<gene>
    <name evidence="7" type="ORF">EC9_22330</name>
</gene>
<dbReference type="KEGG" id="ruv:EC9_22330"/>
<dbReference type="SUPFAM" id="SSF46626">
    <property type="entry name" value="Cytochrome c"/>
    <property type="match status" value="1"/>
</dbReference>
<evidence type="ECO:0000256" key="5">
    <source>
        <dbReference type="SAM" id="MobiDB-lite"/>
    </source>
</evidence>
<keyword evidence="8" id="KW-1185">Reference proteome</keyword>
<feature type="compositionally biased region" description="Low complexity" evidence="5">
    <location>
        <begin position="519"/>
        <end position="529"/>
    </location>
</feature>
<evidence type="ECO:0000313" key="7">
    <source>
        <dbReference type="EMBL" id="QDS88047.1"/>
    </source>
</evidence>
<evidence type="ECO:0000259" key="6">
    <source>
        <dbReference type="PROSITE" id="PS51007"/>
    </source>
</evidence>
<dbReference type="PROSITE" id="PS51007">
    <property type="entry name" value="CYTC"/>
    <property type="match status" value="1"/>
</dbReference>
<dbReference type="InterPro" id="IPR036909">
    <property type="entry name" value="Cyt_c-like_dom_sf"/>
</dbReference>
<dbReference type="InterPro" id="IPR009056">
    <property type="entry name" value="Cyt_c-like_dom"/>
</dbReference>
<feature type="region of interest" description="Disordered" evidence="5">
    <location>
        <begin position="510"/>
        <end position="529"/>
    </location>
</feature>
<dbReference type="Pfam" id="PF07583">
    <property type="entry name" value="PSCyt2"/>
    <property type="match status" value="1"/>
</dbReference>
<dbReference type="Proteomes" id="UP000319557">
    <property type="component" value="Chromosome"/>
</dbReference>
<sequence>MYGRTEPDSSTRQTGVVAAMVAFRSAKVRPHRSIIRTIHTLALLAILLTSGIAPASAADKPNKELSGESEVLFVRRIAPMFREKCLGCHGQDPEAIEGGIDFRAIAPLLAGGDSGEAGIVPGQPNASSIYLAAARGEDAFSAMPPKESEALSDEQLRWLGRWIETGAHWPADERTLAIETEYADAWSSEDGVKVNTSGGLDSNWTNRRYDPAGLWAYQPVKGRLSLHESAANAAHSGGAKRGDVDHFIDDAMPDGIAVAPRADRRTLIRRATFDLTGLPPTPGEIASFLSDPADDKTAFRSLVDRLLASPHYGERMAQHWLDVTRYADSSGFANDYQRGNAWRYRDYVIRSFNDDKPYDQFVREQIAGDEIDPDDPEGIIAVGFLRMGPWELTGMEVAKVARMRFLDDVTNSVGETFLGQSLQCCRCHDHKFDPIPTRDYYSIQAVFATTQLAERPARFLRDENTSGFDEKTYLEQQRNSYAQTQQQLDEVLLENAEKWYADMGVFRSAKERSDDQRPTAEQTTTQAEHTFAERKATIKQRWNDAVAKAKQKRSGRGIFAAARGALISAGVDPQEIPPVRVGFTPQQFGLERVSRKGMQRLQWEFDRYQPFAHSVYNGHTPSMTSVSQPLRMPNDRTRGELEKSVIHTGGDPFDAGEPVAAGVLSVIADQVSAEIPGTIDGRRTVLANWIADPKNPLTTRVIANRIWQWHFGRAIARNPNNFGSTGKRPTHPELLDWLAGELVASGWSIKHLHRTIMNSDTYCRSTRYPHPAEADETQEPQTLDRDAMARASYAYAVFLPRRLSAEELRDSMLSVSGELNPAVGGIPCRPIINAEVALQPRQVMGTFAAAWTPNPKPQQRNRRSIYVLKLRGLVTPGLEVFNAPSPDFSCERRDTSTVTPQVFAMFNSRNTHARARALASEAIQNTSDPTEAIGMIYQRLFSREATAEEIERSVTHWQRIWSMLPATADPVDPPAREVIREAVEENTGERFRFTETRHALDDFQPDIQPSEMDQKARALADVCLVLMNSNEFVYVY</sequence>
<dbReference type="Pfam" id="PF07587">
    <property type="entry name" value="PSD1"/>
    <property type="match status" value="1"/>
</dbReference>
<dbReference type="InterPro" id="IPR011429">
    <property type="entry name" value="Cyt_c_Planctomycete-type"/>
</dbReference>
<accession>A0A517LZK0</accession>
<dbReference type="GO" id="GO:0020037">
    <property type="term" value="F:heme binding"/>
    <property type="evidence" value="ECO:0007669"/>
    <property type="project" value="InterPro"/>
</dbReference>
<dbReference type="GO" id="GO:0046872">
    <property type="term" value="F:metal ion binding"/>
    <property type="evidence" value="ECO:0007669"/>
    <property type="project" value="UniProtKB-KW"/>
</dbReference>
<reference evidence="7 8" key="1">
    <citation type="submission" date="2019-02" db="EMBL/GenBank/DDBJ databases">
        <title>Deep-cultivation of Planctomycetes and their phenomic and genomic characterization uncovers novel biology.</title>
        <authorList>
            <person name="Wiegand S."/>
            <person name="Jogler M."/>
            <person name="Boedeker C."/>
            <person name="Pinto D."/>
            <person name="Vollmers J."/>
            <person name="Rivas-Marin E."/>
            <person name="Kohn T."/>
            <person name="Peeters S.H."/>
            <person name="Heuer A."/>
            <person name="Rast P."/>
            <person name="Oberbeckmann S."/>
            <person name="Bunk B."/>
            <person name="Jeske O."/>
            <person name="Meyerdierks A."/>
            <person name="Storesund J.E."/>
            <person name="Kallscheuer N."/>
            <person name="Luecker S."/>
            <person name="Lage O.M."/>
            <person name="Pohl T."/>
            <person name="Merkel B.J."/>
            <person name="Hornburger P."/>
            <person name="Mueller R.-W."/>
            <person name="Bruemmer F."/>
            <person name="Labrenz M."/>
            <person name="Spormann A.M."/>
            <person name="Op den Camp H."/>
            <person name="Overmann J."/>
            <person name="Amann R."/>
            <person name="Jetten M.S.M."/>
            <person name="Mascher T."/>
            <person name="Medema M.H."/>
            <person name="Devos D.P."/>
            <person name="Kaster A.-K."/>
            <person name="Ovreas L."/>
            <person name="Rohde M."/>
            <person name="Galperin M.Y."/>
            <person name="Jogler C."/>
        </authorList>
    </citation>
    <scope>NUCLEOTIDE SEQUENCE [LARGE SCALE GENOMIC DNA]</scope>
    <source>
        <strain evidence="7 8">EC9</strain>
    </source>
</reference>
<keyword evidence="2 4" id="KW-0479">Metal-binding</keyword>
<dbReference type="GO" id="GO:0009055">
    <property type="term" value="F:electron transfer activity"/>
    <property type="evidence" value="ECO:0007669"/>
    <property type="project" value="InterPro"/>
</dbReference>
<keyword evidence="1 4" id="KW-0349">Heme</keyword>
<keyword evidence="3 4" id="KW-0408">Iron</keyword>
<protein>
    <submittedName>
        <fullName evidence="7">Planctomycete cytochrome C</fullName>
    </submittedName>
</protein>
<dbReference type="PANTHER" id="PTHR35889:SF3">
    <property type="entry name" value="F-BOX DOMAIN-CONTAINING PROTEIN"/>
    <property type="match status" value="1"/>
</dbReference>
<evidence type="ECO:0000256" key="3">
    <source>
        <dbReference type="ARBA" id="ARBA00023004"/>
    </source>
</evidence>
<dbReference type="Pfam" id="PF07635">
    <property type="entry name" value="PSCyt1"/>
    <property type="match status" value="1"/>
</dbReference>
<organism evidence="7 8">
    <name type="scientific">Rosistilla ulvae</name>
    <dbReference type="NCBI Taxonomy" id="1930277"/>
    <lineage>
        <taxon>Bacteria</taxon>
        <taxon>Pseudomonadati</taxon>
        <taxon>Planctomycetota</taxon>
        <taxon>Planctomycetia</taxon>
        <taxon>Pirellulales</taxon>
        <taxon>Pirellulaceae</taxon>
        <taxon>Rosistilla</taxon>
    </lineage>
</organism>